<evidence type="ECO:0000313" key="3">
    <source>
        <dbReference type="Proteomes" id="UP001222325"/>
    </source>
</evidence>
<comment type="caution">
    <text evidence="2">The sequence shown here is derived from an EMBL/GenBank/DDBJ whole genome shotgun (WGS) entry which is preliminary data.</text>
</comment>
<keyword evidence="3" id="KW-1185">Reference proteome</keyword>
<accession>A0AAD6UGG5</accession>
<proteinExistence type="predicted"/>
<sequence>MGTSFCRDSFSLTPPLLSFSFVLKTLFTSLTVARIAAVAGRGLVSMANPERKKDSSLPPSLQPHLLRPQGLSPTASTSTQEDTELPLPPFDVPRPRRSASPIRPLAPIPASFSDSRRQFPAYEPGAHEHGSIRPPAGVPSPERLGGPSSIPHGQARRYRSPVASDPTYPIPLRPPGPAYPGSHSLPAPIPRGSQWREGEAGPSSLAHAHPYGGVGRQITPGYPAPQPVHRRATEPGAYSSLVHSQPGLHGSYERLRPVDQSGGYPVPGPSSEAPPYSEASQSRVSLPPIYPPFGAQGSAHSGEPLDLPPIYTIRPRSSASSDYTRVDDGDRLSYLHRPDLRRRADDDFEVNPRRTKLQKKILVACDFCRGKRHSQPGLSNQPCS</sequence>
<reference evidence="2" key="1">
    <citation type="submission" date="2023-03" db="EMBL/GenBank/DDBJ databases">
        <title>Massive genome expansion in bonnet fungi (Mycena s.s.) driven by repeated elements and novel gene families across ecological guilds.</title>
        <authorList>
            <consortium name="Lawrence Berkeley National Laboratory"/>
            <person name="Harder C.B."/>
            <person name="Miyauchi S."/>
            <person name="Viragh M."/>
            <person name="Kuo A."/>
            <person name="Thoen E."/>
            <person name="Andreopoulos B."/>
            <person name="Lu D."/>
            <person name="Skrede I."/>
            <person name="Drula E."/>
            <person name="Henrissat B."/>
            <person name="Morin E."/>
            <person name="Kohler A."/>
            <person name="Barry K."/>
            <person name="LaButti K."/>
            <person name="Morin E."/>
            <person name="Salamov A."/>
            <person name="Lipzen A."/>
            <person name="Mereny Z."/>
            <person name="Hegedus B."/>
            <person name="Baldrian P."/>
            <person name="Stursova M."/>
            <person name="Weitz H."/>
            <person name="Taylor A."/>
            <person name="Grigoriev I.V."/>
            <person name="Nagy L.G."/>
            <person name="Martin F."/>
            <person name="Kauserud H."/>
        </authorList>
    </citation>
    <scope>NUCLEOTIDE SEQUENCE</scope>
    <source>
        <strain evidence="2">CBHHK173m</strain>
    </source>
</reference>
<name>A0AAD6UGG5_9AGAR</name>
<dbReference type="EMBL" id="JARJCN010000012">
    <property type="protein sequence ID" value="KAJ7095832.1"/>
    <property type="molecule type" value="Genomic_DNA"/>
</dbReference>
<dbReference type="Proteomes" id="UP001222325">
    <property type="component" value="Unassembled WGS sequence"/>
</dbReference>
<feature type="compositionally biased region" description="Low complexity" evidence="1">
    <location>
        <begin position="56"/>
        <end position="68"/>
    </location>
</feature>
<feature type="compositionally biased region" description="Low complexity" evidence="1">
    <location>
        <begin position="269"/>
        <end position="280"/>
    </location>
</feature>
<gene>
    <name evidence="2" type="ORF">B0H15DRAFT_74582</name>
</gene>
<organism evidence="2 3">
    <name type="scientific">Mycena belliarum</name>
    <dbReference type="NCBI Taxonomy" id="1033014"/>
    <lineage>
        <taxon>Eukaryota</taxon>
        <taxon>Fungi</taxon>
        <taxon>Dikarya</taxon>
        <taxon>Basidiomycota</taxon>
        <taxon>Agaricomycotina</taxon>
        <taxon>Agaricomycetes</taxon>
        <taxon>Agaricomycetidae</taxon>
        <taxon>Agaricales</taxon>
        <taxon>Marasmiineae</taxon>
        <taxon>Mycenaceae</taxon>
        <taxon>Mycena</taxon>
    </lineage>
</organism>
<evidence type="ECO:0000313" key="2">
    <source>
        <dbReference type="EMBL" id="KAJ7095832.1"/>
    </source>
</evidence>
<dbReference type="AlphaFoldDB" id="A0AAD6UGG5"/>
<feature type="region of interest" description="Disordered" evidence="1">
    <location>
        <begin position="48"/>
        <end position="330"/>
    </location>
</feature>
<feature type="compositionally biased region" description="Polar residues" evidence="1">
    <location>
        <begin position="71"/>
        <end position="80"/>
    </location>
</feature>
<evidence type="ECO:0000256" key="1">
    <source>
        <dbReference type="SAM" id="MobiDB-lite"/>
    </source>
</evidence>
<feature type="compositionally biased region" description="Pro residues" evidence="1">
    <location>
        <begin position="168"/>
        <end position="178"/>
    </location>
</feature>
<protein>
    <submittedName>
        <fullName evidence="2">Uncharacterized protein</fullName>
    </submittedName>
</protein>